<evidence type="ECO:0000313" key="2">
    <source>
        <dbReference type="Proteomes" id="UP000249396"/>
    </source>
</evidence>
<name>A0A2W4TCH3_9GAMM</name>
<reference evidence="1 2" key="1">
    <citation type="journal article" date="2018" name="Aquat. Microb. Ecol.">
        <title>Gammaproteobacterial methanotrophs dominate.</title>
        <authorList>
            <person name="Rissanen A.J."/>
            <person name="Saarenheimo J."/>
            <person name="Tiirola M."/>
            <person name="Peura S."/>
            <person name="Aalto S.L."/>
            <person name="Karvinen A."/>
            <person name="Nykanen H."/>
        </authorList>
    </citation>
    <scope>NUCLEOTIDE SEQUENCE [LARGE SCALE GENOMIC DNA]</scope>
    <source>
        <strain evidence="1">AMbin10</strain>
    </source>
</reference>
<gene>
    <name evidence="1" type="ORF">DM484_01995</name>
</gene>
<organism evidence="1 2">
    <name type="scientific">Candidatus Methylumidiphilus alinenensis</name>
    <dbReference type="NCBI Taxonomy" id="2202197"/>
    <lineage>
        <taxon>Bacteria</taxon>
        <taxon>Pseudomonadati</taxon>
        <taxon>Pseudomonadota</taxon>
        <taxon>Gammaproteobacteria</taxon>
        <taxon>Methylococcales</taxon>
        <taxon>Candidatus Methylumidiphilus</taxon>
    </lineage>
</organism>
<dbReference type="Proteomes" id="UP000249396">
    <property type="component" value="Unassembled WGS sequence"/>
</dbReference>
<dbReference type="Pfam" id="PF13975">
    <property type="entry name" value="gag-asp_proteas"/>
    <property type="match status" value="1"/>
</dbReference>
<accession>A0A2W4TCH3</accession>
<sequence>MGHVFAEIELSNPRQSGLTPIKSNALVDTGALMLCIPEHIANQLQLETESLREVSVADGRSSNVPYVGPIKVSFGKRFCYVGALVLGDEVLLGAIPMEDMDLIVNPGRREISVDPASPNIPHARVK</sequence>
<keyword evidence="1" id="KW-0378">Hydrolase</keyword>
<dbReference type="GO" id="GO:0006508">
    <property type="term" value="P:proteolysis"/>
    <property type="evidence" value="ECO:0007669"/>
    <property type="project" value="UniProtKB-KW"/>
</dbReference>
<dbReference type="Gene3D" id="2.40.70.10">
    <property type="entry name" value="Acid Proteases"/>
    <property type="match status" value="1"/>
</dbReference>
<dbReference type="NCBIfam" id="TIGR03698">
    <property type="entry name" value="clan_AA_DTGF"/>
    <property type="match status" value="1"/>
</dbReference>
<dbReference type="AlphaFoldDB" id="A0A2W4TCH3"/>
<dbReference type="EMBL" id="QJPH01000139">
    <property type="protein sequence ID" value="PZN84940.1"/>
    <property type="molecule type" value="Genomic_DNA"/>
</dbReference>
<dbReference type="InterPro" id="IPR021109">
    <property type="entry name" value="Peptidase_aspartic_dom_sf"/>
</dbReference>
<protein>
    <submittedName>
        <fullName evidence="1">Clan AA aspartic protease</fullName>
    </submittedName>
</protein>
<evidence type="ECO:0000313" key="1">
    <source>
        <dbReference type="EMBL" id="PZN84940.1"/>
    </source>
</evidence>
<keyword evidence="1" id="KW-0645">Protease</keyword>
<proteinExistence type="predicted"/>
<comment type="caution">
    <text evidence="1">The sequence shown here is derived from an EMBL/GenBank/DDBJ whole genome shotgun (WGS) entry which is preliminary data.</text>
</comment>
<dbReference type="InterPro" id="IPR022274">
    <property type="entry name" value="Peptidase_asp_AF0612"/>
</dbReference>
<dbReference type="GO" id="GO:0008233">
    <property type="term" value="F:peptidase activity"/>
    <property type="evidence" value="ECO:0007669"/>
    <property type="project" value="UniProtKB-KW"/>
</dbReference>